<sequence length="77" mass="8435">MSDLSSECLVSVESRALYGLCDGGYESGVLSSELRFMCCGFLERWGAAWMLLRTIAAKLQQRDVYSARSSSTLANDA</sequence>
<name>A0A8T0HAX4_CERPU</name>
<accession>A0A8T0HAX4</accession>
<dbReference type="AlphaFoldDB" id="A0A8T0HAX4"/>
<keyword evidence="2" id="KW-1185">Reference proteome</keyword>
<dbReference type="Proteomes" id="UP000822688">
    <property type="component" value="Chromosome 6"/>
</dbReference>
<evidence type="ECO:0000313" key="1">
    <source>
        <dbReference type="EMBL" id="KAG0568430.1"/>
    </source>
</evidence>
<comment type="caution">
    <text evidence="1">The sequence shown here is derived from an EMBL/GenBank/DDBJ whole genome shotgun (WGS) entry which is preliminary data.</text>
</comment>
<dbReference type="EMBL" id="CM026427">
    <property type="protein sequence ID" value="KAG0568430.1"/>
    <property type="molecule type" value="Genomic_DNA"/>
</dbReference>
<gene>
    <name evidence="1" type="ORF">KC19_6G019000</name>
</gene>
<protein>
    <submittedName>
        <fullName evidence="1">Uncharacterized protein</fullName>
    </submittedName>
</protein>
<reference evidence="1 2" key="1">
    <citation type="submission" date="2020-06" db="EMBL/GenBank/DDBJ databases">
        <title>WGS assembly of Ceratodon purpureus strain R40.</title>
        <authorList>
            <person name="Carey S.B."/>
            <person name="Jenkins J."/>
            <person name="Shu S."/>
            <person name="Lovell J.T."/>
            <person name="Sreedasyam A."/>
            <person name="Maumus F."/>
            <person name="Tiley G.P."/>
            <person name="Fernandez-Pozo N."/>
            <person name="Barry K."/>
            <person name="Chen C."/>
            <person name="Wang M."/>
            <person name="Lipzen A."/>
            <person name="Daum C."/>
            <person name="Saski C.A."/>
            <person name="Payton A.C."/>
            <person name="Mcbreen J.C."/>
            <person name="Conrad R.E."/>
            <person name="Kollar L.M."/>
            <person name="Olsson S."/>
            <person name="Huttunen S."/>
            <person name="Landis J.B."/>
            <person name="Wickett N.J."/>
            <person name="Johnson M.G."/>
            <person name="Rensing S.A."/>
            <person name="Grimwood J."/>
            <person name="Schmutz J."/>
            <person name="Mcdaniel S.F."/>
        </authorList>
    </citation>
    <scope>NUCLEOTIDE SEQUENCE [LARGE SCALE GENOMIC DNA]</scope>
    <source>
        <strain evidence="1 2">R40</strain>
    </source>
</reference>
<evidence type="ECO:0000313" key="2">
    <source>
        <dbReference type="Proteomes" id="UP000822688"/>
    </source>
</evidence>
<organism evidence="1 2">
    <name type="scientific">Ceratodon purpureus</name>
    <name type="common">Fire moss</name>
    <name type="synonym">Dicranum purpureum</name>
    <dbReference type="NCBI Taxonomy" id="3225"/>
    <lineage>
        <taxon>Eukaryota</taxon>
        <taxon>Viridiplantae</taxon>
        <taxon>Streptophyta</taxon>
        <taxon>Embryophyta</taxon>
        <taxon>Bryophyta</taxon>
        <taxon>Bryophytina</taxon>
        <taxon>Bryopsida</taxon>
        <taxon>Dicranidae</taxon>
        <taxon>Pseudoditrichales</taxon>
        <taxon>Ditrichaceae</taxon>
        <taxon>Ceratodon</taxon>
    </lineage>
</organism>
<proteinExistence type="predicted"/>